<evidence type="ECO:0000256" key="12">
    <source>
        <dbReference type="SAM" id="Coils"/>
    </source>
</evidence>
<evidence type="ECO:0000256" key="4">
    <source>
        <dbReference type="ARBA" id="ARBA00022454"/>
    </source>
</evidence>
<feature type="compositionally biased region" description="Polar residues" evidence="13">
    <location>
        <begin position="1"/>
        <end position="14"/>
    </location>
</feature>
<dbReference type="AlphaFoldDB" id="A0A1A9WHF7"/>
<keyword evidence="4" id="KW-0158">Chromosome</keyword>
<dbReference type="VEuPathDB" id="VectorBase:GBRI019866"/>
<protein>
    <submittedName>
        <fullName evidence="15">Structural maintenance of chromosomes protein 6</fullName>
    </submittedName>
</protein>
<feature type="region of interest" description="Disordered" evidence="13">
    <location>
        <begin position="1"/>
        <end position="41"/>
    </location>
</feature>
<dbReference type="GO" id="GO:0000724">
    <property type="term" value="P:double-strand break repair via homologous recombination"/>
    <property type="evidence" value="ECO:0007669"/>
    <property type="project" value="TreeGrafter"/>
</dbReference>
<evidence type="ECO:0000256" key="7">
    <source>
        <dbReference type="ARBA" id="ARBA00022840"/>
    </source>
</evidence>
<feature type="domain" description="RecF/RecN/SMC N-terminal" evidence="14">
    <location>
        <begin position="57"/>
        <end position="1018"/>
    </location>
</feature>
<evidence type="ECO:0000313" key="15">
    <source>
        <dbReference type="EnsemblMetazoa" id="GBRI019866-PA"/>
    </source>
</evidence>
<dbReference type="GO" id="GO:0005634">
    <property type="term" value="C:nucleus"/>
    <property type="evidence" value="ECO:0007669"/>
    <property type="project" value="UniProtKB-SubCell"/>
</dbReference>
<evidence type="ECO:0000256" key="6">
    <source>
        <dbReference type="ARBA" id="ARBA00022763"/>
    </source>
</evidence>
<evidence type="ECO:0000256" key="10">
    <source>
        <dbReference type="ARBA" id="ARBA00023204"/>
    </source>
</evidence>
<dbReference type="Gene3D" id="1.10.287.1490">
    <property type="match status" value="1"/>
</dbReference>
<dbReference type="Proteomes" id="UP000091820">
    <property type="component" value="Unassembled WGS sequence"/>
</dbReference>
<dbReference type="InterPro" id="IPR003395">
    <property type="entry name" value="RecF/RecN/SMC_N"/>
</dbReference>
<keyword evidence="5" id="KW-0547">Nucleotide-binding</keyword>
<dbReference type="Pfam" id="PF02463">
    <property type="entry name" value="SMC_N"/>
    <property type="match status" value="1"/>
</dbReference>
<keyword evidence="6" id="KW-0227">DNA damage</keyword>
<evidence type="ECO:0000256" key="2">
    <source>
        <dbReference type="ARBA" id="ARBA00004286"/>
    </source>
</evidence>
<dbReference type="GO" id="GO:0030915">
    <property type="term" value="C:Smc5-Smc6 complex"/>
    <property type="evidence" value="ECO:0007669"/>
    <property type="project" value="TreeGrafter"/>
</dbReference>
<evidence type="ECO:0000256" key="13">
    <source>
        <dbReference type="SAM" id="MobiDB-lite"/>
    </source>
</evidence>
<evidence type="ECO:0000313" key="16">
    <source>
        <dbReference type="Proteomes" id="UP000091820"/>
    </source>
</evidence>
<feature type="coiled-coil region" evidence="12">
    <location>
        <begin position="290"/>
        <end position="393"/>
    </location>
</feature>
<feature type="coiled-coil region" evidence="12">
    <location>
        <begin position="676"/>
        <end position="834"/>
    </location>
</feature>
<dbReference type="GO" id="GO:0005524">
    <property type="term" value="F:ATP binding"/>
    <property type="evidence" value="ECO:0007669"/>
    <property type="project" value="UniProtKB-KW"/>
</dbReference>
<keyword evidence="8 12" id="KW-0175">Coiled coil</keyword>
<reference evidence="16" key="1">
    <citation type="submission" date="2014-03" db="EMBL/GenBank/DDBJ databases">
        <authorList>
            <person name="Aksoy S."/>
            <person name="Warren W."/>
            <person name="Wilson R.K."/>
        </authorList>
    </citation>
    <scope>NUCLEOTIDE SEQUENCE [LARGE SCALE GENOMIC DNA]</scope>
    <source>
        <strain evidence="16">IAEA</strain>
    </source>
</reference>
<evidence type="ECO:0000256" key="8">
    <source>
        <dbReference type="ARBA" id="ARBA00023054"/>
    </source>
</evidence>
<comment type="similarity">
    <text evidence="3">Belongs to the SMC family. SMC6 subfamily.</text>
</comment>
<dbReference type="EnsemblMetazoa" id="GBRI019866-RA">
    <property type="protein sequence ID" value="GBRI019866-PA"/>
    <property type="gene ID" value="GBRI019866"/>
</dbReference>
<dbReference type="InterPro" id="IPR027417">
    <property type="entry name" value="P-loop_NTPase"/>
</dbReference>
<keyword evidence="9" id="KW-0233">DNA recombination</keyword>
<evidence type="ECO:0000256" key="1">
    <source>
        <dbReference type="ARBA" id="ARBA00004123"/>
    </source>
</evidence>
<dbReference type="GO" id="GO:0003684">
    <property type="term" value="F:damaged DNA binding"/>
    <property type="evidence" value="ECO:0007669"/>
    <property type="project" value="TreeGrafter"/>
</dbReference>
<dbReference type="Gene3D" id="3.40.50.300">
    <property type="entry name" value="P-loop containing nucleotide triphosphate hydrolases"/>
    <property type="match status" value="2"/>
</dbReference>
<dbReference type="STRING" id="37001.A0A1A9WHF7"/>
<evidence type="ECO:0000256" key="3">
    <source>
        <dbReference type="ARBA" id="ARBA00006793"/>
    </source>
</evidence>
<dbReference type="GO" id="GO:0003697">
    <property type="term" value="F:single-stranded DNA binding"/>
    <property type="evidence" value="ECO:0007669"/>
    <property type="project" value="TreeGrafter"/>
</dbReference>
<evidence type="ECO:0000259" key="14">
    <source>
        <dbReference type="Pfam" id="PF02463"/>
    </source>
</evidence>
<evidence type="ECO:0000256" key="11">
    <source>
        <dbReference type="ARBA" id="ARBA00023242"/>
    </source>
</evidence>
<evidence type="ECO:0000256" key="9">
    <source>
        <dbReference type="ARBA" id="ARBA00023172"/>
    </source>
</evidence>
<dbReference type="PANTHER" id="PTHR19306:SF6">
    <property type="entry name" value="STRUCTURAL MAINTENANCE OF CHROMOSOMES PROTEIN 6"/>
    <property type="match status" value="1"/>
</dbReference>
<keyword evidence="10" id="KW-0234">DNA repair</keyword>
<organism evidence="15 16">
    <name type="scientific">Glossina brevipalpis</name>
    <dbReference type="NCBI Taxonomy" id="37001"/>
    <lineage>
        <taxon>Eukaryota</taxon>
        <taxon>Metazoa</taxon>
        <taxon>Ecdysozoa</taxon>
        <taxon>Arthropoda</taxon>
        <taxon>Hexapoda</taxon>
        <taxon>Insecta</taxon>
        <taxon>Pterygota</taxon>
        <taxon>Neoptera</taxon>
        <taxon>Endopterygota</taxon>
        <taxon>Diptera</taxon>
        <taxon>Brachycera</taxon>
        <taxon>Muscomorpha</taxon>
        <taxon>Hippoboscoidea</taxon>
        <taxon>Glossinidae</taxon>
        <taxon>Glossina</taxon>
    </lineage>
</organism>
<keyword evidence="11" id="KW-0539">Nucleus</keyword>
<dbReference type="PANTHER" id="PTHR19306">
    <property type="entry name" value="STRUCTURAL MAINTENANCE OF CHROMOSOMES 5,6 SMC5, SMC6"/>
    <property type="match status" value="1"/>
</dbReference>
<accession>A0A1A9WHF7</accession>
<dbReference type="SUPFAM" id="SSF52540">
    <property type="entry name" value="P-loop containing nucleoside triphosphate hydrolases"/>
    <property type="match status" value="2"/>
</dbReference>
<evidence type="ECO:0000256" key="5">
    <source>
        <dbReference type="ARBA" id="ARBA00022741"/>
    </source>
</evidence>
<proteinExistence type="inferred from homology"/>
<dbReference type="GO" id="GO:0035861">
    <property type="term" value="C:site of double-strand break"/>
    <property type="evidence" value="ECO:0007669"/>
    <property type="project" value="TreeGrafter"/>
</dbReference>
<keyword evidence="7" id="KW-0067">ATP-binding</keyword>
<sequence length="1052" mass="122009">MKEMSNASVQSLSLSKKRKVRENSMQSSSKRSRNAIHLNQSERSISGIDDTRRCGKIVSIHLTNFMCHSNLRLDLSSRVNFLVGRNGSGKSAILAALVLGLGCNAKVTNRSRSAKDFIKIGETIAKIEITIANDGPQPYEPDEYGDSITLVRTITAGSGYYAIRNCHGRIVTKKFEDLQRILLYHNIQADNPVFVLNQDSAREFLKELEPSKNYQLFLKATQIDLITEKLNECLHLHKAHREELINTEKKLQYMQNDIGVHKEKLKDLIAFEHLEESLKNLEIEYHWLLVKEQEDRLEEINEKLDKYERKINELKKLIHNKDVVNILTQKITESHENIKTKNKDYSDINQSLRQIRQQNDEMIRKRSEIEMKIESLKREKLRQEKQINDLKQHIDERSKSNQADVDALRRQNGETLANYRTQCENDLTPIVESLKRDLKMFMENKSQKALIIDKIKQEQRSCSNKISAIDNQIATVKESIKNKMLIYGRHMPELLKEIDKARANGKLSVPPVGPVGAYLQVPNSQYRDSIESLIGPKVLQAFICDNASDRRTLEKILDKICKDNHPMIITTKFMGQIYDVSHGRVLPPSGTSLLMDLIECSHPVAMNFLIDRIHIETILLTNRNDIAESITSTRENVPKNLSKVIVLSAESMNLEYYPVPHYRMYSSKIHRPKYLQINVNERVKDLEMEKGKLENQLSILKKDLGEVIPQLSKDDKQIHSKRMLLEEKQGMLMELQEKIADLENVEYADYNNELQLLKNEIKEKDSCLIEIDRRIDENELDLNQFKREEKALTNEYERKKDELQKIQAEIETIKATANETVKALNAAKESAEKKGERIASDLTVDDVLMQKARFKAKLEKGRPINMDQDSLEDLIRHKERELETRRLVYDNLKISIDSLRASLKHRFDFIKKFKGHMSMLLTMSFEMILRLRNYMGDLVLDHQNKTLKISVIPRDHDTAAVSSASALSGGERSYSTVAFLISLWSCVDHPFYFLDEYDVFTDEVNREYMTRLLTEEGRNHAWRQYGFLTPLDMSLNPEKFIRIHRLAEPDRH</sequence>
<name>A0A1A9WHF7_9MUSC</name>
<comment type="subcellular location">
    <subcellularLocation>
        <location evidence="2">Chromosome</location>
    </subcellularLocation>
    <subcellularLocation>
        <location evidence="1">Nucleus</location>
    </subcellularLocation>
</comment>
<keyword evidence="16" id="KW-1185">Reference proteome</keyword>
<reference evidence="15" key="2">
    <citation type="submission" date="2020-05" db="UniProtKB">
        <authorList>
            <consortium name="EnsemblMetazoa"/>
        </authorList>
    </citation>
    <scope>IDENTIFICATION</scope>
    <source>
        <strain evidence="15">IAEA</strain>
    </source>
</reference>